<proteinExistence type="predicted"/>
<dbReference type="EMBL" id="AMCW01000057">
    <property type="protein sequence ID" value="EKK02410.1"/>
    <property type="molecule type" value="Genomic_DNA"/>
</dbReference>
<dbReference type="Proteomes" id="UP000007993">
    <property type="component" value="Unassembled WGS sequence"/>
</dbReference>
<feature type="region of interest" description="Disordered" evidence="1">
    <location>
        <begin position="1"/>
        <end position="28"/>
    </location>
</feature>
<sequence>MDMDTSLGTVRKKRNQQESRSWTDDSIRGMRNRRSPWLLIHARKRQ</sequence>
<comment type="caution">
    <text evidence="2">The sequence shown here is derived from an EMBL/GenBank/DDBJ whole genome shotgun (WGS) entry which is preliminary data.</text>
</comment>
<organism evidence="2 3">
    <name type="scientific">Rhodopirellula baltica SH28</name>
    <dbReference type="NCBI Taxonomy" id="993517"/>
    <lineage>
        <taxon>Bacteria</taxon>
        <taxon>Pseudomonadati</taxon>
        <taxon>Planctomycetota</taxon>
        <taxon>Planctomycetia</taxon>
        <taxon>Pirellulales</taxon>
        <taxon>Pirellulaceae</taxon>
        <taxon>Rhodopirellula</taxon>
    </lineage>
</organism>
<dbReference type="AlphaFoldDB" id="K5CEX7"/>
<reference evidence="2 3" key="1">
    <citation type="journal article" date="2013" name="Mar. Genomics">
        <title>Expression of sulfatases in Rhodopirellula baltica and the diversity of sulfatases in the genus Rhodopirellula.</title>
        <authorList>
            <person name="Wegner C.E."/>
            <person name="Richter-Heitmann T."/>
            <person name="Klindworth A."/>
            <person name="Klockow C."/>
            <person name="Richter M."/>
            <person name="Achstetter T."/>
            <person name="Glockner F.O."/>
            <person name="Harder J."/>
        </authorList>
    </citation>
    <scope>NUCLEOTIDE SEQUENCE [LARGE SCALE GENOMIC DNA]</scope>
    <source>
        <strain evidence="2 3">SH28</strain>
    </source>
</reference>
<name>K5CEX7_RHOBT</name>
<gene>
    <name evidence="2" type="ORF">RBSH_02276</name>
</gene>
<dbReference type="PATRIC" id="fig|993517.3.peg.2465"/>
<feature type="compositionally biased region" description="Basic and acidic residues" evidence="1">
    <location>
        <begin position="15"/>
        <end position="28"/>
    </location>
</feature>
<accession>K5CEX7</accession>
<evidence type="ECO:0000313" key="3">
    <source>
        <dbReference type="Proteomes" id="UP000007993"/>
    </source>
</evidence>
<evidence type="ECO:0000256" key="1">
    <source>
        <dbReference type="SAM" id="MobiDB-lite"/>
    </source>
</evidence>
<protein>
    <submittedName>
        <fullName evidence="2">Uncharacterized protein</fullName>
    </submittedName>
</protein>
<evidence type="ECO:0000313" key="2">
    <source>
        <dbReference type="EMBL" id="EKK02410.1"/>
    </source>
</evidence>